<gene>
    <name evidence="2" type="ORF">BGT96224_4193</name>
    <name evidence="3" type="ORF">BGT96224V2_LOCUS1661</name>
</gene>
<evidence type="ECO:0000313" key="2">
    <source>
        <dbReference type="EMBL" id="EPQ66373.1"/>
    </source>
</evidence>
<accession>A0A061HLM9</accession>
<dbReference type="HOGENOM" id="CLU_109501_1_0_1"/>
<dbReference type="PANTHER" id="PTHR28174">
    <property type="entry name" value="54S RIBOSOMAL PROTEIN L36, MITOCHONDRIAL"/>
    <property type="match status" value="1"/>
</dbReference>
<evidence type="ECO:0000259" key="1">
    <source>
        <dbReference type="Pfam" id="PF21492"/>
    </source>
</evidence>
<dbReference type="Proteomes" id="UP000053110">
    <property type="component" value="Unassembled WGS sequence"/>
</dbReference>
<evidence type="ECO:0000313" key="3">
    <source>
        <dbReference type="EMBL" id="SUZ08487.1"/>
    </source>
</evidence>
<feature type="domain" description="Ribosomal protein bL31m N-terminal" evidence="1">
    <location>
        <begin position="35"/>
        <end position="80"/>
    </location>
</feature>
<evidence type="ECO:0000313" key="4">
    <source>
        <dbReference type="Proteomes" id="UP000053110"/>
    </source>
</evidence>
<dbReference type="OrthoDB" id="5587740at2759"/>
<dbReference type="InterPro" id="IPR048874">
    <property type="entry name" value="Ribosomal_bL31m_N"/>
</dbReference>
<dbReference type="GO" id="GO:0005762">
    <property type="term" value="C:mitochondrial large ribosomal subunit"/>
    <property type="evidence" value="ECO:0007669"/>
    <property type="project" value="InterPro"/>
</dbReference>
<dbReference type="GO" id="GO:0032543">
    <property type="term" value="P:mitochondrial translation"/>
    <property type="evidence" value="ECO:0007669"/>
    <property type="project" value="InterPro"/>
</dbReference>
<dbReference type="Pfam" id="PF21492">
    <property type="entry name" value="bL31_N"/>
    <property type="match status" value="1"/>
</dbReference>
<organism evidence="3">
    <name type="scientific">Blumeria graminis f. sp. tritici 96224</name>
    <dbReference type="NCBI Taxonomy" id="1268274"/>
    <lineage>
        <taxon>Eukaryota</taxon>
        <taxon>Fungi</taxon>
        <taxon>Dikarya</taxon>
        <taxon>Ascomycota</taxon>
        <taxon>Pezizomycotina</taxon>
        <taxon>Leotiomycetes</taxon>
        <taxon>Erysiphales</taxon>
        <taxon>Erysiphaceae</taxon>
        <taxon>Blumeria</taxon>
    </lineage>
</organism>
<dbReference type="EMBL" id="UIGY01000023">
    <property type="protein sequence ID" value="SUZ08487.1"/>
    <property type="molecule type" value="Genomic_DNA"/>
</dbReference>
<sequence length="193" mass="21330">MTTKFSYFSLRCTSNIPNPGALALGQIRHASLIKRPYRPYTFTQLITLSDGSSYTVRTTSPAPVYKSTKDSRNHPLWQPSSAALRNVEADEAGRLRAFRMRFGHSWETSQESSKDSVGGNTQGNLMDLIRSTKTSTGEAKEVITEKVAIEEDPGEKMVTARNALGKAVQVKVKDLEQFRKDQKLASGKSGWGS</sequence>
<dbReference type="GO" id="GO:0003735">
    <property type="term" value="F:structural constituent of ribosome"/>
    <property type="evidence" value="ECO:0007669"/>
    <property type="project" value="InterPro"/>
</dbReference>
<dbReference type="PANTHER" id="PTHR28174:SF1">
    <property type="entry name" value="LARGE RIBOSOMAL SUBUNIT PROTEIN BL31M"/>
    <property type="match status" value="1"/>
</dbReference>
<reference evidence="3" key="3">
    <citation type="submission" date="2018-07" db="EMBL/GenBank/DDBJ databases">
        <authorList>
            <person name="Quirk P.G."/>
            <person name="Krulwich T.A."/>
        </authorList>
    </citation>
    <scope>NUCLEOTIDE SEQUENCE</scope>
    <source>
        <strain evidence="3">96224</strain>
    </source>
</reference>
<dbReference type="EMBL" id="KE374996">
    <property type="protein sequence ID" value="EPQ66373.1"/>
    <property type="molecule type" value="Genomic_DNA"/>
</dbReference>
<protein>
    <submittedName>
        <fullName evidence="3">Bgt-4193</fullName>
    </submittedName>
</protein>
<dbReference type="InterPro" id="IPR034600">
    <property type="entry name" value="Ribosomal_bL31m"/>
</dbReference>
<reference evidence="4" key="1">
    <citation type="journal article" date="2013" name="Nat. Genet.">
        <title>The wheat powdery mildew genome shows the unique evolution of an obligate biotroph.</title>
        <authorList>
            <person name="Wicker T."/>
            <person name="Oberhaensli S."/>
            <person name="Parlange F."/>
            <person name="Buchmann J.P."/>
            <person name="Shatalina M."/>
            <person name="Roffler S."/>
            <person name="Ben-David R."/>
            <person name="Dolezel J."/>
            <person name="Simkova H."/>
            <person name="Schulze-Lefert P."/>
            <person name="Spanu P.D."/>
            <person name="Bruggmann R."/>
            <person name="Amselem J."/>
            <person name="Quesneville H."/>
            <person name="Ver Loren van Themaat E."/>
            <person name="Paape T."/>
            <person name="Shimizu K.K."/>
            <person name="Keller B."/>
        </authorList>
    </citation>
    <scope>NUCLEOTIDE SEQUENCE [LARGE SCALE GENOMIC DNA]</scope>
    <source>
        <strain evidence="4">96224</strain>
    </source>
</reference>
<name>A0A061HLM9_BLUGR</name>
<dbReference type="AlphaFoldDB" id="A0A061HLM9"/>
<proteinExistence type="predicted"/>
<dbReference type="Gene3D" id="6.20.130.10">
    <property type="match status" value="1"/>
</dbReference>
<reference evidence="2" key="2">
    <citation type="submission" date="2013-01" db="EMBL/GenBank/DDBJ databases">
        <title>The wheat powdery mildew genome reveals unique evolution of an obligate biotroph.</title>
        <authorList>
            <person name="Oberhaensli S."/>
            <person name="Wicker T."/>
            <person name="Keller B."/>
        </authorList>
    </citation>
    <scope>NUCLEOTIDE SEQUENCE</scope>
    <source>
        <strain evidence="2">96224</strain>
    </source>
</reference>